<reference evidence="2" key="1">
    <citation type="submission" date="2020-02" db="EMBL/GenBank/DDBJ databases">
        <authorList>
            <person name="Meier V. D."/>
        </authorList>
    </citation>
    <scope>NUCLEOTIDE SEQUENCE</scope>
    <source>
        <strain evidence="2">AVDCRST_MAG08</strain>
    </source>
</reference>
<evidence type="ECO:0000256" key="1">
    <source>
        <dbReference type="SAM" id="MobiDB-lite"/>
    </source>
</evidence>
<feature type="compositionally biased region" description="Low complexity" evidence="1">
    <location>
        <begin position="54"/>
        <end position="63"/>
    </location>
</feature>
<evidence type="ECO:0000313" key="2">
    <source>
        <dbReference type="EMBL" id="CAA9253062.1"/>
    </source>
</evidence>
<proteinExistence type="predicted"/>
<accession>A0A6J4IHM9</accession>
<feature type="compositionally biased region" description="Basic residues" evidence="1">
    <location>
        <begin position="137"/>
        <end position="146"/>
    </location>
</feature>
<organism evidence="2">
    <name type="scientific">uncultured Acetobacteraceae bacterium</name>
    <dbReference type="NCBI Taxonomy" id="169975"/>
    <lineage>
        <taxon>Bacteria</taxon>
        <taxon>Pseudomonadati</taxon>
        <taxon>Pseudomonadota</taxon>
        <taxon>Alphaproteobacteria</taxon>
        <taxon>Acetobacterales</taxon>
        <taxon>Acetobacteraceae</taxon>
        <taxon>environmental samples</taxon>
    </lineage>
</organism>
<protein>
    <submittedName>
        <fullName evidence="2">Sulfur oxidation protein SoxX</fullName>
    </submittedName>
</protein>
<dbReference type="EMBL" id="CADCTG010000175">
    <property type="protein sequence ID" value="CAA9253062.1"/>
    <property type="molecule type" value="Genomic_DNA"/>
</dbReference>
<sequence length="146" mass="15181">GARVAARRVGDAARRGRGSRVAALRCGGRRDPGAAHGNTGRRGARAGGGRRPAARPVPALPRRAAPRRTFPGHAGPRPRRRRRAVVGGAVAAAARGRAAVEPGHDHALLLPGRWPDPGRARLAGQAGPDGRGDRGRRGVPRHPARL</sequence>
<feature type="compositionally biased region" description="Low complexity" evidence="1">
    <location>
        <begin position="85"/>
        <end position="100"/>
    </location>
</feature>
<name>A0A6J4IHM9_9PROT</name>
<feature type="non-terminal residue" evidence="2">
    <location>
        <position position="146"/>
    </location>
</feature>
<gene>
    <name evidence="2" type="ORF">AVDCRST_MAG08-2204</name>
</gene>
<feature type="non-terminal residue" evidence="2">
    <location>
        <position position="1"/>
    </location>
</feature>
<feature type="region of interest" description="Disordered" evidence="1">
    <location>
        <begin position="1"/>
        <end position="146"/>
    </location>
</feature>
<dbReference type="AlphaFoldDB" id="A0A6J4IHM9"/>